<protein>
    <submittedName>
        <fullName evidence="2">Uncharacterized protein</fullName>
    </submittedName>
</protein>
<dbReference type="EMBL" id="CP007264">
    <property type="protein sequence ID" value="AHL21789.1"/>
    <property type="molecule type" value="Genomic_DNA"/>
</dbReference>
<evidence type="ECO:0000313" key="2">
    <source>
        <dbReference type="EMBL" id="AHL21789.1"/>
    </source>
</evidence>
<organism evidence="2 3">
    <name type="scientific">Thermococcus nautili</name>
    <dbReference type="NCBI Taxonomy" id="195522"/>
    <lineage>
        <taxon>Archaea</taxon>
        <taxon>Methanobacteriati</taxon>
        <taxon>Methanobacteriota</taxon>
        <taxon>Thermococci</taxon>
        <taxon>Thermococcales</taxon>
        <taxon>Thermococcaceae</taxon>
        <taxon>Thermococcus</taxon>
    </lineage>
</organism>
<proteinExistence type="predicted"/>
<feature type="transmembrane region" description="Helical" evidence="1">
    <location>
        <begin position="127"/>
        <end position="145"/>
    </location>
</feature>
<dbReference type="RefSeq" id="WP_042688934.1">
    <property type="nucleotide sequence ID" value="NZ_CP007264.1"/>
</dbReference>
<reference evidence="2 3" key="1">
    <citation type="submission" date="2014-02" db="EMBL/GenBank/DDBJ databases">
        <title>Genome Sequence of an Hyperthermophilic Archaeon, Thermococcus nautili 30-1, producing viral vesicles.</title>
        <authorList>
            <person name="Oberto J."/>
            <person name="Gaudin M."/>
            <person name="Cossu M."/>
            <person name="Gorlas A."/>
            <person name="Slesarev A."/>
            <person name="Marguet E."/>
            <person name="Forterre P."/>
        </authorList>
    </citation>
    <scope>NUCLEOTIDE SEQUENCE [LARGE SCALE GENOMIC DNA]</scope>
    <source>
        <strain evidence="2 3">30-1</strain>
    </source>
</reference>
<keyword evidence="1" id="KW-0812">Transmembrane</keyword>
<dbReference type="GeneID" id="24958429"/>
<accession>W8PI60</accession>
<dbReference type="eggNOG" id="arCOG04022">
    <property type="taxonomic scope" value="Archaea"/>
</dbReference>
<keyword evidence="3" id="KW-1185">Reference proteome</keyword>
<dbReference type="AlphaFoldDB" id="W8PI60"/>
<dbReference type="Proteomes" id="UP000019434">
    <property type="component" value="Chromosome"/>
</dbReference>
<dbReference type="HOGENOM" id="CLU_1763952_0_0_2"/>
<keyword evidence="1" id="KW-1133">Transmembrane helix</keyword>
<evidence type="ECO:0000313" key="3">
    <source>
        <dbReference type="Proteomes" id="UP000019434"/>
    </source>
</evidence>
<sequence length="147" mass="16065">MRHRMIVSLVFVLGILFLLPVIEFSQIHKTVWPGGVYPVSGSGGAQFNSPGWAMLNLTCNGKSGRVVVEDDVTGRVLLNSTVLGHAQFEIVLPHAGDYSIYGSNNNESLVCTDQVWKPYATTTVQDVSYLGSSVMFLLFAILLVMSR</sequence>
<gene>
    <name evidence="2" type="ORF">BD01_0158</name>
</gene>
<dbReference type="OrthoDB" id="99229at2157"/>
<name>W8PI60_9EURY</name>
<dbReference type="STRING" id="195522.BD01_0158"/>
<dbReference type="KEGG" id="tnu:BD01_0158"/>
<evidence type="ECO:0000256" key="1">
    <source>
        <dbReference type="SAM" id="Phobius"/>
    </source>
</evidence>
<keyword evidence="1" id="KW-0472">Membrane</keyword>